<organism evidence="2 3">
    <name type="scientific">Stachybotrys elegans</name>
    <dbReference type="NCBI Taxonomy" id="80388"/>
    <lineage>
        <taxon>Eukaryota</taxon>
        <taxon>Fungi</taxon>
        <taxon>Dikarya</taxon>
        <taxon>Ascomycota</taxon>
        <taxon>Pezizomycotina</taxon>
        <taxon>Sordariomycetes</taxon>
        <taxon>Hypocreomycetidae</taxon>
        <taxon>Hypocreales</taxon>
        <taxon>Stachybotryaceae</taxon>
        <taxon>Stachybotrys</taxon>
    </lineage>
</organism>
<sequence>MMSFATSQASNSTVRQSLDLAPDGDLVFVVGSEQRRLRVHSQQVRNASPAFNTMFQPKFKEGQALLQEGSAEVELPEDNADALEIILQVIHGYSDQVPTTLEPSRLLEVARACEKYDMARPLAFAIKVWLDCKVIRSSKELWAITMAACLFRHQQVFAEATSALAFNFGGSYLDLAREFEAANVIEFSVLLEIAVMLEETRNRLRMDLITYILTKDWSVPSLSRKTKMWPGLIAEFSQQAARLETSSIFLVLKRMQEDLFESVNGNAERLVIACRWNTTFRAIAENFRKGQEITGKLCILCLLKEEHREHE</sequence>
<gene>
    <name evidence="2" type="ORF">B0I35DRAFT_197159</name>
</gene>
<dbReference type="InterPro" id="IPR000210">
    <property type="entry name" value="BTB/POZ_dom"/>
</dbReference>
<dbReference type="AlphaFoldDB" id="A0A8K0SFJ9"/>
<evidence type="ECO:0000313" key="3">
    <source>
        <dbReference type="Proteomes" id="UP000813444"/>
    </source>
</evidence>
<dbReference type="CDD" id="cd18186">
    <property type="entry name" value="BTB_POZ_ZBTB_KLHL-like"/>
    <property type="match status" value="1"/>
</dbReference>
<comment type="caution">
    <text evidence="2">The sequence shown here is derived from an EMBL/GenBank/DDBJ whole genome shotgun (WGS) entry which is preliminary data.</text>
</comment>
<protein>
    <recommendedName>
        <fullName evidence="1">BTB domain-containing protein</fullName>
    </recommendedName>
</protein>
<evidence type="ECO:0000259" key="1">
    <source>
        <dbReference type="PROSITE" id="PS50097"/>
    </source>
</evidence>
<feature type="domain" description="BTB" evidence="1">
    <location>
        <begin position="24"/>
        <end position="99"/>
    </location>
</feature>
<dbReference type="Pfam" id="PF00651">
    <property type="entry name" value="BTB"/>
    <property type="match status" value="1"/>
</dbReference>
<dbReference type="EMBL" id="JAGPNK010000048">
    <property type="protein sequence ID" value="KAH7302891.1"/>
    <property type="molecule type" value="Genomic_DNA"/>
</dbReference>
<dbReference type="PROSITE" id="PS50097">
    <property type="entry name" value="BTB"/>
    <property type="match status" value="1"/>
</dbReference>
<dbReference type="SUPFAM" id="SSF54695">
    <property type="entry name" value="POZ domain"/>
    <property type="match status" value="1"/>
</dbReference>
<accession>A0A8K0SFJ9</accession>
<keyword evidence="3" id="KW-1185">Reference proteome</keyword>
<dbReference type="Proteomes" id="UP000813444">
    <property type="component" value="Unassembled WGS sequence"/>
</dbReference>
<proteinExistence type="predicted"/>
<evidence type="ECO:0000313" key="2">
    <source>
        <dbReference type="EMBL" id="KAH7302891.1"/>
    </source>
</evidence>
<dbReference type="Gene3D" id="3.30.710.10">
    <property type="entry name" value="Potassium Channel Kv1.1, Chain A"/>
    <property type="match status" value="1"/>
</dbReference>
<name>A0A8K0SFJ9_9HYPO</name>
<dbReference type="InterPro" id="IPR011333">
    <property type="entry name" value="SKP1/BTB/POZ_sf"/>
</dbReference>
<reference evidence="2" key="1">
    <citation type="journal article" date="2021" name="Nat. Commun.">
        <title>Genetic determinants of endophytism in the Arabidopsis root mycobiome.</title>
        <authorList>
            <person name="Mesny F."/>
            <person name="Miyauchi S."/>
            <person name="Thiergart T."/>
            <person name="Pickel B."/>
            <person name="Atanasova L."/>
            <person name="Karlsson M."/>
            <person name="Huettel B."/>
            <person name="Barry K.W."/>
            <person name="Haridas S."/>
            <person name="Chen C."/>
            <person name="Bauer D."/>
            <person name="Andreopoulos W."/>
            <person name="Pangilinan J."/>
            <person name="LaButti K."/>
            <person name="Riley R."/>
            <person name="Lipzen A."/>
            <person name="Clum A."/>
            <person name="Drula E."/>
            <person name="Henrissat B."/>
            <person name="Kohler A."/>
            <person name="Grigoriev I.V."/>
            <person name="Martin F.M."/>
            <person name="Hacquard S."/>
        </authorList>
    </citation>
    <scope>NUCLEOTIDE SEQUENCE</scope>
    <source>
        <strain evidence="2">MPI-CAGE-CH-0235</strain>
    </source>
</reference>
<dbReference type="OrthoDB" id="5275938at2759"/>